<sequence length="329" mass="37862">MSPAYTPHPEYDYPRDFQGYGEEGLNPKWPNNAKIAVSFVINYEEGGERSVMTGDGIAEQNLRENPLGGLRVNERNVSVESEYEYGSRAGFWRLFRLFNENKMKFTLYAVAQAVEENPSVVKRCVDVGHEIASHAYRWVDYHDFPVDKEKEYIKKCIESLKSLSGYAPKGWYYGRNSPHSRSLVPQVYQEMGEELIWTSDTYADDIPYWTDVNFEKDSASPKGQLMLPYSYDCNDFKFHVVGSGFRDPTGFYDHIKGAFDVLYEEGEKGMPKMMTIGLHCRIIGRPGRFAALKKFVEEIGKKEGVWVATRTEIAEAFRKEYPYRKGQLA</sequence>
<dbReference type="OrthoDB" id="9970124at2759"/>
<evidence type="ECO:0000313" key="3">
    <source>
        <dbReference type="Proteomes" id="UP000799764"/>
    </source>
</evidence>
<dbReference type="GO" id="GO:0016810">
    <property type="term" value="F:hydrolase activity, acting on carbon-nitrogen (but not peptide) bonds"/>
    <property type="evidence" value="ECO:0007669"/>
    <property type="project" value="InterPro"/>
</dbReference>
<reference evidence="2" key="1">
    <citation type="journal article" date="2020" name="Stud. Mycol.">
        <title>101 Dothideomycetes genomes: a test case for predicting lifestyles and emergence of pathogens.</title>
        <authorList>
            <person name="Haridas S."/>
            <person name="Albert R."/>
            <person name="Binder M."/>
            <person name="Bloem J."/>
            <person name="Labutti K."/>
            <person name="Salamov A."/>
            <person name="Andreopoulos B."/>
            <person name="Baker S."/>
            <person name="Barry K."/>
            <person name="Bills G."/>
            <person name="Bluhm B."/>
            <person name="Cannon C."/>
            <person name="Castanera R."/>
            <person name="Culley D."/>
            <person name="Daum C."/>
            <person name="Ezra D."/>
            <person name="Gonzalez J."/>
            <person name="Henrissat B."/>
            <person name="Kuo A."/>
            <person name="Liang C."/>
            <person name="Lipzen A."/>
            <person name="Lutzoni F."/>
            <person name="Magnuson J."/>
            <person name="Mondo S."/>
            <person name="Nolan M."/>
            <person name="Ohm R."/>
            <person name="Pangilinan J."/>
            <person name="Park H.-J."/>
            <person name="Ramirez L."/>
            <person name="Alfaro M."/>
            <person name="Sun H."/>
            <person name="Tritt A."/>
            <person name="Yoshinaga Y."/>
            <person name="Zwiers L.-H."/>
            <person name="Turgeon B."/>
            <person name="Goodwin S."/>
            <person name="Spatafora J."/>
            <person name="Crous P."/>
            <person name="Grigoriev I."/>
        </authorList>
    </citation>
    <scope>NUCLEOTIDE SEQUENCE</scope>
    <source>
        <strain evidence="2">CBS 690.94</strain>
    </source>
</reference>
<dbReference type="Gene3D" id="3.20.20.370">
    <property type="entry name" value="Glycoside hydrolase/deacetylase"/>
    <property type="match status" value="1"/>
</dbReference>
<dbReference type="PROSITE" id="PS51677">
    <property type="entry name" value="NODB"/>
    <property type="match status" value="1"/>
</dbReference>
<dbReference type="PANTHER" id="PTHR43123">
    <property type="entry name" value="POLYSACCHARIDE DEACETYLASE-RELATED"/>
    <property type="match status" value="1"/>
</dbReference>
<organism evidence="2 3">
    <name type="scientific">Karstenula rhodostoma CBS 690.94</name>
    <dbReference type="NCBI Taxonomy" id="1392251"/>
    <lineage>
        <taxon>Eukaryota</taxon>
        <taxon>Fungi</taxon>
        <taxon>Dikarya</taxon>
        <taxon>Ascomycota</taxon>
        <taxon>Pezizomycotina</taxon>
        <taxon>Dothideomycetes</taxon>
        <taxon>Pleosporomycetidae</taxon>
        <taxon>Pleosporales</taxon>
        <taxon>Massarineae</taxon>
        <taxon>Didymosphaeriaceae</taxon>
        <taxon>Karstenula</taxon>
    </lineage>
</organism>
<gene>
    <name evidence="2" type="ORF">P171DRAFT_512261</name>
</gene>
<dbReference type="Proteomes" id="UP000799764">
    <property type="component" value="Unassembled WGS sequence"/>
</dbReference>
<dbReference type="EMBL" id="MU001498">
    <property type="protein sequence ID" value="KAF2446457.1"/>
    <property type="molecule type" value="Genomic_DNA"/>
</dbReference>
<feature type="domain" description="NodB homology" evidence="1">
    <location>
        <begin position="77"/>
        <end position="308"/>
    </location>
</feature>
<dbReference type="PANTHER" id="PTHR43123:SF1">
    <property type="entry name" value="POLYSACCHARIDE DEACETYLASE-RELATED"/>
    <property type="match status" value="1"/>
</dbReference>
<comment type="caution">
    <text evidence="2">The sequence shown here is derived from an EMBL/GenBank/DDBJ whole genome shotgun (WGS) entry which is preliminary data.</text>
</comment>
<dbReference type="SUPFAM" id="SSF88713">
    <property type="entry name" value="Glycoside hydrolase/deacetylase"/>
    <property type="match status" value="1"/>
</dbReference>
<dbReference type="InterPro" id="IPR002509">
    <property type="entry name" value="NODB_dom"/>
</dbReference>
<protein>
    <submittedName>
        <fullName evidence="2">Carbohydrate esterase family 4 protein</fullName>
    </submittedName>
</protein>
<evidence type="ECO:0000313" key="2">
    <source>
        <dbReference type="EMBL" id="KAF2446457.1"/>
    </source>
</evidence>
<accession>A0A9P4PM28</accession>
<evidence type="ECO:0000259" key="1">
    <source>
        <dbReference type="PROSITE" id="PS51677"/>
    </source>
</evidence>
<name>A0A9P4PM28_9PLEO</name>
<keyword evidence="3" id="KW-1185">Reference proteome</keyword>
<proteinExistence type="predicted"/>
<dbReference type="GO" id="GO:0005975">
    <property type="term" value="P:carbohydrate metabolic process"/>
    <property type="evidence" value="ECO:0007669"/>
    <property type="project" value="InterPro"/>
</dbReference>
<dbReference type="InterPro" id="IPR011330">
    <property type="entry name" value="Glyco_hydro/deAcase_b/a-brl"/>
</dbReference>
<dbReference type="AlphaFoldDB" id="A0A9P4PM28"/>
<dbReference type="Pfam" id="PF01522">
    <property type="entry name" value="Polysacc_deac_1"/>
    <property type="match status" value="1"/>
</dbReference>